<evidence type="ECO:0000313" key="3">
    <source>
        <dbReference type="Proteomes" id="UP000198583"/>
    </source>
</evidence>
<dbReference type="InterPro" id="IPR015943">
    <property type="entry name" value="WD40/YVTN_repeat-like_dom_sf"/>
</dbReference>
<dbReference type="PANTHER" id="PTHR19855:SF25">
    <property type="match status" value="1"/>
</dbReference>
<keyword evidence="3" id="KW-1185">Reference proteome</keyword>
<dbReference type="STRING" id="84724.SAMN04488564_102613"/>
<dbReference type="InterPro" id="IPR001680">
    <property type="entry name" value="WD40_rpt"/>
</dbReference>
<dbReference type="Pfam" id="PF00400">
    <property type="entry name" value="WD40"/>
    <property type="match status" value="1"/>
</dbReference>
<feature type="repeat" description="WD" evidence="1">
    <location>
        <begin position="464"/>
        <end position="497"/>
    </location>
</feature>
<dbReference type="PROSITE" id="PS50294">
    <property type="entry name" value="WD_REPEATS_REGION"/>
    <property type="match status" value="1"/>
</dbReference>
<dbReference type="RefSeq" id="WP_093589395.1">
    <property type="nucleotide sequence ID" value="NZ_FOYL01000002.1"/>
</dbReference>
<dbReference type="AlphaFoldDB" id="A0A1I6DHC3"/>
<dbReference type="PROSITE" id="PS50082">
    <property type="entry name" value="WD_REPEATS_2"/>
    <property type="match status" value="1"/>
</dbReference>
<dbReference type="Gene3D" id="2.130.10.10">
    <property type="entry name" value="YVTN repeat-like/Quinoprotein amine dehydrogenase"/>
    <property type="match status" value="2"/>
</dbReference>
<name>A0A1I6DHC3_9PSEU</name>
<protein>
    <submittedName>
        <fullName evidence="2">Uncharacterized protein</fullName>
    </submittedName>
</protein>
<dbReference type="Proteomes" id="UP000198583">
    <property type="component" value="Unassembled WGS sequence"/>
</dbReference>
<sequence>MTDVAVCPVCATSITGDVCGRCGWLLRTGWRISPGPGAAATFERGLERARLRFDLVTATRAAAGDRAMLDRTEAFVRGGPPDEDDRAWARVQLDSSAGRGPASPRSVAREVLERRKLTVVSVLDVRADAVAAHTFDVQPDGVLRERAELVRYTWPMLVPDLPEDEAAQAFRLAGGTGRFARNPAAHGVLLRVPGWEVPERLVAGTGAEVVVRRDGGAGDVMWSSDAEITAWTVRDGTVVGGARDGSVRGWTFDGASAGVVPLLGGAVSAVDGARDRTVWLAGGWDGDVRLRDEHGSILLLPAHQGRVNGVRAGDGIAVSLGDDGVINRSTVDRAGAEPMRPILAGGQGGAVLASTSDGAVAAAAGGDRVVRVYDTWAGELIHEVPASAGVVALDLDDRARFLAVGCADGSAHVHDLRSERGWSASAGRSAVTAVAVVAGGDLVTADAAGEVVWWPARNRKRVLIGCHRGAVRGLALTGDGHVVSAGRQDGVVRVWSIPAVEEGGLG</sequence>
<gene>
    <name evidence="2" type="ORF">SAMN04488564_102613</name>
</gene>
<proteinExistence type="predicted"/>
<dbReference type="InterPro" id="IPR036322">
    <property type="entry name" value="WD40_repeat_dom_sf"/>
</dbReference>
<dbReference type="OrthoDB" id="3502217at2"/>
<evidence type="ECO:0000313" key="2">
    <source>
        <dbReference type="EMBL" id="SFR04788.1"/>
    </source>
</evidence>
<reference evidence="3" key="1">
    <citation type="submission" date="2016-10" db="EMBL/GenBank/DDBJ databases">
        <authorList>
            <person name="Varghese N."/>
            <person name="Submissions S."/>
        </authorList>
    </citation>
    <scope>NUCLEOTIDE SEQUENCE [LARGE SCALE GENOMIC DNA]</scope>
    <source>
        <strain evidence="3">DSM 44232</strain>
    </source>
</reference>
<evidence type="ECO:0000256" key="1">
    <source>
        <dbReference type="PROSITE-ProRule" id="PRU00221"/>
    </source>
</evidence>
<accession>A0A1I6DHC3</accession>
<dbReference type="SUPFAM" id="SSF50978">
    <property type="entry name" value="WD40 repeat-like"/>
    <property type="match status" value="1"/>
</dbReference>
<dbReference type="SMART" id="SM00320">
    <property type="entry name" value="WD40"/>
    <property type="match status" value="4"/>
</dbReference>
<organism evidence="2 3">
    <name type="scientific">Lentzea waywayandensis</name>
    <dbReference type="NCBI Taxonomy" id="84724"/>
    <lineage>
        <taxon>Bacteria</taxon>
        <taxon>Bacillati</taxon>
        <taxon>Actinomycetota</taxon>
        <taxon>Actinomycetes</taxon>
        <taxon>Pseudonocardiales</taxon>
        <taxon>Pseudonocardiaceae</taxon>
        <taxon>Lentzea</taxon>
    </lineage>
</organism>
<keyword evidence="1" id="KW-0853">WD repeat</keyword>
<dbReference type="EMBL" id="FOYL01000002">
    <property type="protein sequence ID" value="SFR04788.1"/>
    <property type="molecule type" value="Genomic_DNA"/>
</dbReference>
<dbReference type="PANTHER" id="PTHR19855">
    <property type="entry name" value="WD40 REPEAT PROTEIN 12, 37"/>
    <property type="match status" value="1"/>
</dbReference>